<dbReference type="CDD" id="cd02205">
    <property type="entry name" value="CBS_pair_SF"/>
    <property type="match status" value="1"/>
</dbReference>
<name>A0ABY7GD45_9GAMM</name>
<dbReference type="Gene3D" id="3.30.70.270">
    <property type="match status" value="1"/>
</dbReference>
<proteinExistence type="predicted"/>
<dbReference type="EMBL" id="CP113517">
    <property type="protein sequence ID" value="WAR43215.1"/>
    <property type="molecule type" value="Genomic_DNA"/>
</dbReference>
<dbReference type="RefSeq" id="WP_255188196.1">
    <property type="nucleotide sequence ID" value="NZ_CP113517.1"/>
</dbReference>
<feature type="domain" description="CBS" evidence="3">
    <location>
        <begin position="200"/>
        <end position="257"/>
    </location>
</feature>
<dbReference type="PANTHER" id="PTHR43080:SF2">
    <property type="entry name" value="CBS DOMAIN-CONTAINING PROTEIN"/>
    <property type="match status" value="1"/>
</dbReference>
<feature type="domain" description="CBS" evidence="3">
    <location>
        <begin position="137"/>
        <end position="192"/>
    </location>
</feature>
<protein>
    <submittedName>
        <fullName evidence="4">CBS domain-containing protein</fullName>
    </submittedName>
</protein>
<evidence type="ECO:0000313" key="4">
    <source>
        <dbReference type="EMBL" id="WAR43215.1"/>
    </source>
</evidence>
<gene>
    <name evidence="4" type="ORF">NM686_012505</name>
</gene>
<dbReference type="PROSITE" id="PS51371">
    <property type="entry name" value="CBS"/>
    <property type="match status" value="2"/>
</dbReference>
<dbReference type="Proteomes" id="UP001162780">
    <property type="component" value="Chromosome"/>
</dbReference>
<evidence type="ECO:0000256" key="2">
    <source>
        <dbReference type="PROSITE-ProRule" id="PRU00703"/>
    </source>
</evidence>
<dbReference type="SMART" id="SM00116">
    <property type="entry name" value="CBS"/>
    <property type="match status" value="4"/>
</dbReference>
<reference evidence="4" key="1">
    <citation type="submission" date="2022-11" db="EMBL/GenBank/DDBJ databases">
        <title>Methylomonas rapida sp. nov., Carotenoid-Producing Obligate Methanotrophs with High Growth Characteristics and Biotechnological Potential.</title>
        <authorList>
            <person name="Tikhonova E.N."/>
            <person name="Suleimanov R.Z."/>
            <person name="Miroshnikov K."/>
            <person name="Oshkin I.Y."/>
            <person name="Belova S.E."/>
            <person name="Danilova O.V."/>
            <person name="Ashikhmin A."/>
            <person name="Konopkin A."/>
            <person name="But S.Y."/>
            <person name="Khmelenina V.N."/>
            <person name="Kuznetsov N."/>
            <person name="Pimenov N.V."/>
            <person name="Dedysh S.N."/>
        </authorList>
    </citation>
    <scope>NUCLEOTIDE SEQUENCE</scope>
    <source>
        <strain evidence="4">MP1</strain>
    </source>
</reference>
<dbReference type="InterPro" id="IPR046342">
    <property type="entry name" value="CBS_dom_sf"/>
</dbReference>
<dbReference type="Gene3D" id="3.10.580.10">
    <property type="entry name" value="CBS-domain"/>
    <property type="match status" value="2"/>
</dbReference>
<evidence type="ECO:0000313" key="5">
    <source>
        <dbReference type="Proteomes" id="UP001162780"/>
    </source>
</evidence>
<dbReference type="Pfam" id="PF00571">
    <property type="entry name" value="CBS"/>
    <property type="match status" value="2"/>
</dbReference>
<evidence type="ECO:0000256" key="1">
    <source>
        <dbReference type="ARBA" id="ARBA00023122"/>
    </source>
</evidence>
<dbReference type="InterPro" id="IPR043128">
    <property type="entry name" value="Rev_trsase/Diguanyl_cyclase"/>
</dbReference>
<keyword evidence="5" id="KW-1185">Reference proteome</keyword>
<evidence type="ECO:0000259" key="3">
    <source>
        <dbReference type="PROSITE" id="PS51371"/>
    </source>
</evidence>
<dbReference type="InterPro" id="IPR051257">
    <property type="entry name" value="Diverse_CBS-Domain"/>
</dbReference>
<dbReference type="SUPFAM" id="SSF54631">
    <property type="entry name" value="CBS-domain pair"/>
    <property type="match status" value="2"/>
</dbReference>
<accession>A0ABY7GD45</accession>
<dbReference type="PANTHER" id="PTHR43080">
    <property type="entry name" value="CBS DOMAIN-CONTAINING PROTEIN CBSX3, MITOCHONDRIAL"/>
    <property type="match status" value="1"/>
</dbReference>
<dbReference type="InterPro" id="IPR000644">
    <property type="entry name" value="CBS_dom"/>
</dbReference>
<keyword evidence="1 2" id="KW-0129">CBS domain</keyword>
<organism evidence="4 5">
    <name type="scientific">Methylomonas rapida</name>
    <dbReference type="NCBI Taxonomy" id="2963939"/>
    <lineage>
        <taxon>Bacteria</taxon>
        <taxon>Pseudomonadati</taxon>
        <taxon>Pseudomonadota</taxon>
        <taxon>Gammaproteobacteria</taxon>
        <taxon>Methylococcales</taxon>
        <taxon>Methylococcaceae</taxon>
        <taxon>Methylomonas</taxon>
    </lineage>
</organism>
<sequence length="426" mass="46608">MSIFPSVGLIAQKRIFLLAPHISVAEASRLMDERNLSSVIVEAGTQRCLFSIEQLLAYLAKNGDQHAPLAELSLPVLPTITESQHVLAALECLEASAQRYLGILQGDTLTGILTYTDLLAAISPTVLVEKKTVGDLISKSELITFSPDWILEDILCHFKRLEDAVVVVEDGVALGIITTKDVFRAIAGGKSLRGCLPDYMSRPVIVTRTTATVQEALGQLKNHNIKRSVVIGESGDLLGVITQSELVGFVYSAWINLTKYHSDELRELIAGMEQNKTTIDSTSKSLAIGLDTRAILQQKLDDEIGRIYRYQSAPFSIALFAIACHQTRENFPLGLEQIRRQIAVELPQWARATDAVAVWNETTFGVLLPHTLASGAVRFAARIKSRIETLFGDAAAVVNITARQIDSKEQLHEFLADADAIMHPAA</sequence>